<dbReference type="EMBL" id="CM045758">
    <property type="protein sequence ID" value="KAI8030269.1"/>
    <property type="molecule type" value="Genomic_DNA"/>
</dbReference>
<dbReference type="Proteomes" id="UP001060215">
    <property type="component" value="Chromosome 1"/>
</dbReference>
<evidence type="ECO:0000313" key="1">
    <source>
        <dbReference type="EMBL" id="KAI8030269.1"/>
    </source>
</evidence>
<protein>
    <submittedName>
        <fullName evidence="1">WAT1-related protein</fullName>
    </submittedName>
</protein>
<proteinExistence type="predicted"/>
<gene>
    <name evidence="1" type="ORF">LOK49_LG01G02014</name>
</gene>
<keyword evidence="2" id="KW-1185">Reference proteome</keyword>
<evidence type="ECO:0000313" key="2">
    <source>
        <dbReference type="Proteomes" id="UP001060215"/>
    </source>
</evidence>
<accession>A0ACC0IWK9</accession>
<organism evidence="1 2">
    <name type="scientific">Camellia lanceoleosa</name>
    <dbReference type="NCBI Taxonomy" id="1840588"/>
    <lineage>
        <taxon>Eukaryota</taxon>
        <taxon>Viridiplantae</taxon>
        <taxon>Streptophyta</taxon>
        <taxon>Embryophyta</taxon>
        <taxon>Tracheophyta</taxon>
        <taxon>Spermatophyta</taxon>
        <taxon>Magnoliopsida</taxon>
        <taxon>eudicotyledons</taxon>
        <taxon>Gunneridae</taxon>
        <taxon>Pentapetalae</taxon>
        <taxon>asterids</taxon>
        <taxon>Ericales</taxon>
        <taxon>Theaceae</taxon>
        <taxon>Camellia</taxon>
    </lineage>
</organism>
<reference evidence="1 2" key="1">
    <citation type="journal article" date="2022" name="Plant J.">
        <title>Chromosome-level genome of Camellia lanceoleosa provides a valuable resource for understanding genome evolution and self-incompatibility.</title>
        <authorList>
            <person name="Gong W."/>
            <person name="Xiao S."/>
            <person name="Wang L."/>
            <person name="Liao Z."/>
            <person name="Chang Y."/>
            <person name="Mo W."/>
            <person name="Hu G."/>
            <person name="Li W."/>
            <person name="Zhao G."/>
            <person name="Zhu H."/>
            <person name="Hu X."/>
            <person name="Ji K."/>
            <person name="Xiang X."/>
            <person name="Song Q."/>
            <person name="Yuan D."/>
            <person name="Jin S."/>
            <person name="Zhang L."/>
        </authorList>
    </citation>
    <scope>NUCLEOTIDE SEQUENCE [LARGE SCALE GENOMIC DNA]</scope>
    <source>
        <strain evidence="1">SQ_2022a</strain>
    </source>
</reference>
<name>A0ACC0IWK9_9ERIC</name>
<sequence length="351" mass="38681">MNMEEMKPYLGALIFQSISAGMFILSKAALNKGINSFVFMFYRQLAGTIVLAAIIIFKRESVTPTSFVALCKVFMLSLIGITLGFNIYGIALVYTSSSLAAAINNCLQTMTFFLAVLLRMEKLKLRTIGGVAKVAGIMLCMGGVATLAFYKGPSLKPFLHNYHPFDSNNNSSQQGHDNSPGENWIKGCFLMFLSNLCWALWIVYQAPVLKDYPSKLLIFTNLQCLFSVIQTGVVAVVAERDRSKWKLGWDARLVAIVYSGFLTSAVGTNLQAWLIKKKGPVFQAMWTPLSLVITILFSTFLLGEVISLGSVLGGTLLVGSLYCVLWGKSKEEKANSLNNQEILQVEVDQSR</sequence>
<comment type="caution">
    <text evidence="1">The sequence shown here is derived from an EMBL/GenBank/DDBJ whole genome shotgun (WGS) entry which is preliminary data.</text>
</comment>